<organism evidence="2 3">
    <name type="scientific">Amycolatopsis albispora</name>
    <dbReference type="NCBI Taxonomy" id="1804986"/>
    <lineage>
        <taxon>Bacteria</taxon>
        <taxon>Bacillati</taxon>
        <taxon>Actinomycetota</taxon>
        <taxon>Actinomycetes</taxon>
        <taxon>Pseudonocardiales</taxon>
        <taxon>Pseudonocardiaceae</taxon>
        <taxon>Amycolatopsis</taxon>
    </lineage>
</organism>
<dbReference type="EMBL" id="CP015163">
    <property type="protein sequence ID" value="AXB46867.1"/>
    <property type="molecule type" value="Genomic_DNA"/>
</dbReference>
<accession>A0A344LFP3</accession>
<dbReference type="PROSITE" id="PS50075">
    <property type="entry name" value="CARRIER"/>
    <property type="match status" value="1"/>
</dbReference>
<sequence length="98" mass="10720">MRHDELVSTDDASQYHAQVKQLVCDSFHLSPDALDVTTPFDELGLDSKQRVQLLATIEVFFEVTIDLDERERLTDIASTAGVLADALRAKSGAADSGQ</sequence>
<gene>
    <name evidence="2" type="ORF">A4R43_34130</name>
</gene>
<reference evidence="2 3" key="1">
    <citation type="submission" date="2016-04" db="EMBL/GenBank/DDBJ databases">
        <title>Complete genome sequence and analysis of deep-sea sediment isolate, Amycolatopsis sp. WP1.</title>
        <authorList>
            <person name="Wang H."/>
            <person name="Chen S."/>
            <person name="Wu Q."/>
        </authorList>
    </citation>
    <scope>NUCLEOTIDE SEQUENCE [LARGE SCALE GENOMIC DNA]</scope>
    <source>
        <strain evidence="2 3">WP1</strain>
    </source>
</reference>
<feature type="domain" description="Carrier" evidence="1">
    <location>
        <begin position="10"/>
        <end position="87"/>
    </location>
</feature>
<dbReference type="InterPro" id="IPR036736">
    <property type="entry name" value="ACP-like_sf"/>
</dbReference>
<dbReference type="Proteomes" id="UP000250434">
    <property type="component" value="Chromosome"/>
</dbReference>
<dbReference type="AlphaFoldDB" id="A0A344LFP3"/>
<evidence type="ECO:0000313" key="2">
    <source>
        <dbReference type="EMBL" id="AXB46867.1"/>
    </source>
</evidence>
<protein>
    <recommendedName>
        <fullName evidence="1">Carrier domain-containing protein</fullName>
    </recommendedName>
</protein>
<name>A0A344LFP3_9PSEU</name>
<evidence type="ECO:0000313" key="3">
    <source>
        <dbReference type="Proteomes" id="UP000250434"/>
    </source>
</evidence>
<dbReference type="InterPro" id="IPR009081">
    <property type="entry name" value="PP-bd_ACP"/>
</dbReference>
<dbReference type="KEGG" id="aab:A4R43_34130"/>
<dbReference type="OrthoDB" id="3628001at2"/>
<dbReference type="Pfam" id="PF00550">
    <property type="entry name" value="PP-binding"/>
    <property type="match status" value="1"/>
</dbReference>
<dbReference type="Gene3D" id="1.10.1200.10">
    <property type="entry name" value="ACP-like"/>
    <property type="match status" value="1"/>
</dbReference>
<dbReference type="SUPFAM" id="SSF47336">
    <property type="entry name" value="ACP-like"/>
    <property type="match status" value="1"/>
</dbReference>
<keyword evidence="3" id="KW-1185">Reference proteome</keyword>
<evidence type="ECO:0000259" key="1">
    <source>
        <dbReference type="PROSITE" id="PS50075"/>
    </source>
</evidence>
<proteinExistence type="predicted"/>